<dbReference type="PRINTS" id="PR00081">
    <property type="entry name" value="GDHRDH"/>
</dbReference>
<dbReference type="GO" id="GO:0008670">
    <property type="term" value="F:2,4-dienoyl-CoA reductase (NADPH) activity"/>
    <property type="evidence" value="ECO:0007669"/>
    <property type="project" value="TreeGrafter"/>
</dbReference>
<dbReference type="OrthoDB" id="1888931at2759"/>
<keyword evidence="3" id="KW-1185">Reference proteome</keyword>
<dbReference type="Pfam" id="PF13561">
    <property type="entry name" value="adh_short_C2"/>
    <property type="match status" value="1"/>
</dbReference>
<evidence type="ECO:0000313" key="2">
    <source>
        <dbReference type="EMBL" id="PIK58072.1"/>
    </source>
</evidence>
<dbReference type="PANTHER" id="PTHR43658:SF8">
    <property type="entry name" value="17-BETA-HYDROXYSTEROID DEHYDROGENASE 14-RELATED"/>
    <property type="match status" value="1"/>
</dbReference>
<dbReference type="PANTHER" id="PTHR43658">
    <property type="entry name" value="SHORT-CHAIN DEHYDROGENASE/REDUCTASE"/>
    <property type="match status" value="1"/>
</dbReference>
<dbReference type="EMBL" id="MRZV01000123">
    <property type="protein sequence ID" value="PIK58072.1"/>
    <property type="molecule type" value="Genomic_DNA"/>
</dbReference>
<dbReference type="Gene3D" id="3.40.50.720">
    <property type="entry name" value="NAD(P)-binding Rossmann-like Domain"/>
    <property type="match status" value="1"/>
</dbReference>
<dbReference type="CDD" id="cd05369">
    <property type="entry name" value="TER_DECR_SDR_a"/>
    <property type="match status" value="1"/>
</dbReference>
<accession>A0A2G8LCV3</accession>
<dbReference type="InterPro" id="IPR036291">
    <property type="entry name" value="NAD(P)-bd_dom_sf"/>
</dbReference>
<comment type="caution">
    <text evidence="2">The sequence shown here is derived from an EMBL/GenBank/DDBJ whole genome shotgun (WGS) entry which is preliminary data.</text>
</comment>
<organism evidence="2 3">
    <name type="scientific">Stichopus japonicus</name>
    <name type="common">Sea cucumber</name>
    <dbReference type="NCBI Taxonomy" id="307972"/>
    <lineage>
        <taxon>Eukaryota</taxon>
        <taxon>Metazoa</taxon>
        <taxon>Echinodermata</taxon>
        <taxon>Eleutherozoa</taxon>
        <taxon>Echinozoa</taxon>
        <taxon>Holothuroidea</taxon>
        <taxon>Aspidochirotacea</taxon>
        <taxon>Aspidochirotida</taxon>
        <taxon>Stichopodidae</taxon>
        <taxon>Apostichopus</taxon>
    </lineage>
</organism>
<protein>
    <submittedName>
        <fullName evidence="2">Putative 2,4-dienoyl-CoA reductase, mitochondrial-like</fullName>
    </submittedName>
</protein>
<dbReference type="Proteomes" id="UP000230750">
    <property type="component" value="Unassembled WGS sequence"/>
</dbReference>
<name>A0A2G8LCV3_STIJA</name>
<evidence type="ECO:0000256" key="1">
    <source>
        <dbReference type="ARBA" id="ARBA00023002"/>
    </source>
</evidence>
<dbReference type="STRING" id="307972.A0A2G8LCV3"/>
<dbReference type="SUPFAM" id="SSF51735">
    <property type="entry name" value="NAD(P)-binding Rossmann-fold domains"/>
    <property type="match status" value="1"/>
</dbReference>
<keyword evidence="1" id="KW-0560">Oxidoreductase</keyword>
<sequence>MEVTRRLSKLNHALKASLYKGFLSRNLGPQRPVSTSVVLHKNQSDKYDNLHPVTEAMLPKDCFKGKLAFVTGGGTGLGKGMATMLSSLGADVVISSRKEEVIQKTAEEITSISGNKVYAIPMDVRDPARVAAVADEVEEQTGQLPNIIINNAAGNFISPTERLSPNAWRTIVDIVLNGTANVTLEFGKRLIKAEQGCNFLAITTVYTAMGSGFVAPSASAKAGVDTLTRSLASEWGRYGMRFNTIAPGPIYTKGAFNRLDPTGAFSSKAEHRIPVGRLGEVGELCNLAAYLVSGYSSWLTGAVINFDGGELPFMAGEFNFLSEITSEQWDQMEQAIRKIKGS</sequence>
<dbReference type="InterPro" id="IPR002347">
    <property type="entry name" value="SDR_fam"/>
</dbReference>
<gene>
    <name evidence="2" type="ORF">BSL78_04985</name>
</gene>
<dbReference type="GO" id="GO:0006635">
    <property type="term" value="P:fatty acid beta-oxidation"/>
    <property type="evidence" value="ECO:0007669"/>
    <property type="project" value="TreeGrafter"/>
</dbReference>
<evidence type="ECO:0000313" key="3">
    <source>
        <dbReference type="Proteomes" id="UP000230750"/>
    </source>
</evidence>
<dbReference type="AlphaFoldDB" id="A0A2G8LCV3"/>
<dbReference type="GO" id="GO:0005739">
    <property type="term" value="C:mitochondrion"/>
    <property type="evidence" value="ECO:0007669"/>
    <property type="project" value="TreeGrafter"/>
</dbReference>
<proteinExistence type="predicted"/>
<reference evidence="2 3" key="1">
    <citation type="journal article" date="2017" name="PLoS Biol.">
        <title>The sea cucumber genome provides insights into morphological evolution and visceral regeneration.</title>
        <authorList>
            <person name="Zhang X."/>
            <person name="Sun L."/>
            <person name="Yuan J."/>
            <person name="Sun Y."/>
            <person name="Gao Y."/>
            <person name="Zhang L."/>
            <person name="Li S."/>
            <person name="Dai H."/>
            <person name="Hamel J.F."/>
            <person name="Liu C."/>
            <person name="Yu Y."/>
            <person name="Liu S."/>
            <person name="Lin W."/>
            <person name="Guo K."/>
            <person name="Jin S."/>
            <person name="Xu P."/>
            <person name="Storey K.B."/>
            <person name="Huan P."/>
            <person name="Zhang T."/>
            <person name="Zhou Y."/>
            <person name="Zhang J."/>
            <person name="Lin C."/>
            <person name="Li X."/>
            <person name="Xing L."/>
            <person name="Huo D."/>
            <person name="Sun M."/>
            <person name="Wang L."/>
            <person name="Mercier A."/>
            <person name="Li F."/>
            <person name="Yang H."/>
            <person name="Xiang J."/>
        </authorList>
    </citation>
    <scope>NUCLEOTIDE SEQUENCE [LARGE SCALE GENOMIC DNA]</scope>
    <source>
        <strain evidence="2">Shaxun</strain>
        <tissue evidence="2">Muscle</tissue>
    </source>
</reference>